<reference evidence="1 2" key="1">
    <citation type="submission" date="2019-02" db="EMBL/GenBank/DDBJ databases">
        <title>Genome sequencing of Clostridium botulinum clinical isolates.</title>
        <authorList>
            <person name="Brunt J."/>
            <person name="Van Vliet A.H.M."/>
            <person name="Stringer S.C."/>
            <person name="Grant K.A."/>
            <person name="Carter A.C."/>
            <person name="Peck M.W."/>
        </authorList>
    </citation>
    <scope>NUCLEOTIDE SEQUENCE [LARGE SCALE GENOMIC DNA]</scope>
    <source>
        <strain evidence="1 2">H113700579</strain>
    </source>
</reference>
<evidence type="ECO:0000313" key="1">
    <source>
        <dbReference type="EMBL" id="NFA43457.1"/>
    </source>
</evidence>
<proteinExistence type="predicted"/>
<accession>A0A6M0SRC0</accession>
<protein>
    <submittedName>
        <fullName evidence="1">DNA alkylation repair protein</fullName>
    </submittedName>
</protein>
<dbReference type="InterPro" id="IPR014825">
    <property type="entry name" value="DNA_alkylation"/>
</dbReference>
<dbReference type="Gene3D" id="1.25.40.290">
    <property type="entry name" value="ARM repeat domains"/>
    <property type="match status" value="1"/>
</dbReference>
<dbReference type="SUPFAM" id="SSF48371">
    <property type="entry name" value="ARM repeat"/>
    <property type="match status" value="1"/>
</dbReference>
<dbReference type="Proteomes" id="UP000472355">
    <property type="component" value="Unassembled WGS sequence"/>
</dbReference>
<name>A0A6M0SRC0_CLOBO</name>
<dbReference type="Gene3D" id="1.10.1240.70">
    <property type="match status" value="1"/>
</dbReference>
<sequence length="210" mass="24420">MTINDIDKSTIVEKVISQEGFKIIRNEATNIFKNCSTDDCWELGIEFYKSEYYQVQEIGVFLFGYIANVKNEALTLLKEEVSANTDWRIQEILAMAFDSYCKATGYEKAFPIIKEWLNDSRANVRRAVTEGLRIWTKRPFFKENPSIAIKLLSELKNDESEYVRKSVGNSIRDISKTYPDLVKEELDRWDLSSKSVNQVYKLASKLINKR</sequence>
<evidence type="ECO:0000313" key="2">
    <source>
        <dbReference type="Proteomes" id="UP000472355"/>
    </source>
</evidence>
<dbReference type="InterPro" id="IPR016024">
    <property type="entry name" value="ARM-type_fold"/>
</dbReference>
<dbReference type="Pfam" id="PF08713">
    <property type="entry name" value="DNA_alkylation"/>
    <property type="match status" value="1"/>
</dbReference>
<comment type="caution">
    <text evidence="1">The sequence shown here is derived from an EMBL/GenBank/DDBJ whole genome shotgun (WGS) entry which is preliminary data.</text>
</comment>
<organism evidence="1 2">
    <name type="scientific">Clostridium botulinum</name>
    <dbReference type="NCBI Taxonomy" id="1491"/>
    <lineage>
        <taxon>Bacteria</taxon>
        <taxon>Bacillati</taxon>
        <taxon>Bacillota</taxon>
        <taxon>Clostridia</taxon>
        <taxon>Eubacteriales</taxon>
        <taxon>Clostridiaceae</taxon>
        <taxon>Clostridium</taxon>
    </lineage>
</organism>
<dbReference type="EMBL" id="SGKU01000039">
    <property type="protein sequence ID" value="NFA43457.1"/>
    <property type="molecule type" value="Genomic_DNA"/>
</dbReference>
<gene>
    <name evidence="1" type="ORF">EXM65_12945</name>
</gene>
<dbReference type="AlphaFoldDB" id="A0A6M0SRC0"/>